<feature type="transmembrane region" description="Helical" evidence="5">
    <location>
        <begin position="189"/>
        <end position="207"/>
    </location>
</feature>
<dbReference type="EMBL" id="SHNN01000001">
    <property type="protein sequence ID" value="MCX2980581.1"/>
    <property type="molecule type" value="Genomic_DNA"/>
</dbReference>
<keyword evidence="3 5" id="KW-1133">Transmembrane helix</keyword>
<evidence type="ECO:0000256" key="1">
    <source>
        <dbReference type="ARBA" id="ARBA00004370"/>
    </source>
</evidence>
<dbReference type="Pfam" id="PF04116">
    <property type="entry name" value="FA_hydroxylase"/>
    <property type="match status" value="1"/>
</dbReference>
<keyword evidence="2 5" id="KW-0812">Transmembrane</keyword>
<feature type="transmembrane region" description="Helical" evidence="5">
    <location>
        <begin position="88"/>
        <end position="113"/>
    </location>
</feature>
<evidence type="ECO:0000256" key="3">
    <source>
        <dbReference type="ARBA" id="ARBA00022989"/>
    </source>
</evidence>
<comment type="caution">
    <text evidence="7">The sequence shown here is derived from an EMBL/GenBank/DDBJ whole genome shotgun (WGS) entry which is preliminary data.</text>
</comment>
<feature type="transmembrane region" description="Helical" evidence="5">
    <location>
        <begin position="46"/>
        <end position="67"/>
    </location>
</feature>
<gene>
    <name evidence="7" type="ORF">EYC98_06795</name>
</gene>
<protein>
    <submittedName>
        <fullName evidence="7">Fatty acid hydroxylase family protein</fullName>
    </submittedName>
</protein>
<reference evidence="7" key="1">
    <citation type="submission" date="2019-02" db="EMBL/GenBank/DDBJ databases">
        <authorList>
            <person name="Li S.-H."/>
        </authorList>
    </citation>
    <scope>NUCLEOTIDE SEQUENCE</scope>
    <source>
        <strain evidence="7">IMCC14734</strain>
    </source>
</reference>
<dbReference type="InterPro" id="IPR050307">
    <property type="entry name" value="Sterol_Desaturase_Related"/>
</dbReference>
<dbReference type="RefSeq" id="WP_279244555.1">
    <property type="nucleotide sequence ID" value="NZ_SHNN01000001.1"/>
</dbReference>
<accession>A0ABT3TFN6</accession>
<feature type="transmembrane region" description="Helical" evidence="5">
    <location>
        <begin position="21"/>
        <end position="40"/>
    </location>
</feature>
<dbReference type="PANTHER" id="PTHR11863">
    <property type="entry name" value="STEROL DESATURASE"/>
    <property type="match status" value="1"/>
</dbReference>
<comment type="subcellular location">
    <subcellularLocation>
        <location evidence="1">Membrane</location>
    </subcellularLocation>
</comment>
<evidence type="ECO:0000256" key="5">
    <source>
        <dbReference type="SAM" id="Phobius"/>
    </source>
</evidence>
<evidence type="ECO:0000313" key="7">
    <source>
        <dbReference type="EMBL" id="MCX2980581.1"/>
    </source>
</evidence>
<keyword evidence="4 5" id="KW-0472">Membrane</keyword>
<feature type="transmembrane region" description="Helical" evidence="5">
    <location>
        <begin position="125"/>
        <end position="145"/>
    </location>
</feature>
<dbReference type="InterPro" id="IPR006694">
    <property type="entry name" value="Fatty_acid_hydroxylase"/>
</dbReference>
<evidence type="ECO:0000259" key="6">
    <source>
        <dbReference type="Pfam" id="PF04116"/>
    </source>
</evidence>
<sequence length="318" mass="35944">MNATLQTTHPPLRMAPTAFQWSVFPLVMATVIAGSYFLMVRGVNPALAILGPQFAAFFVVAVAERIYPYHQSWLRSQHDIRVDATHTAGIGITTAILAPFVVSAGVATAAWLSAALGSGLWPQDWPLLAQIALALVIGELPGYWVHRWQHSWDGLWRFHSVHHSAPRLYWLNAGRFHPIDIMLTYVPSYFLLVMLGCNELVLAYFGLVSSVHGIFQHANLQLRLGPLNWIFSMAELHRWHHSRTIEEANTNFGQTISIWDWVFGTRFLPKDREPPRDIGIADLPDFPMTWWAQILAPFRWARVKRESARHEPGAATAD</sequence>
<feature type="domain" description="Fatty acid hydroxylase" evidence="6">
    <location>
        <begin position="132"/>
        <end position="265"/>
    </location>
</feature>
<evidence type="ECO:0000313" key="8">
    <source>
        <dbReference type="Proteomes" id="UP001143362"/>
    </source>
</evidence>
<organism evidence="7 8">
    <name type="scientific">Candidatus Litorirhabdus singularis</name>
    <dbReference type="NCBI Taxonomy" id="2518993"/>
    <lineage>
        <taxon>Bacteria</taxon>
        <taxon>Pseudomonadati</taxon>
        <taxon>Pseudomonadota</taxon>
        <taxon>Gammaproteobacteria</taxon>
        <taxon>Cellvibrionales</taxon>
        <taxon>Halieaceae</taxon>
        <taxon>Candidatus Litorirhabdus</taxon>
    </lineage>
</organism>
<dbReference type="Proteomes" id="UP001143362">
    <property type="component" value="Unassembled WGS sequence"/>
</dbReference>
<evidence type="ECO:0000256" key="2">
    <source>
        <dbReference type="ARBA" id="ARBA00022692"/>
    </source>
</evidence>
<name>A0ABT3TFN6_9GAMM</name>
<keyword evidence="8" id="KW-1185">Reference proteome</keyword>
<proteinExistence type="predicted"/>
<evidence type="ECO:0000256" key="4">
    <source>
        <dbReference type="ARBA" id="ARBA00023136"/>
    </source>
</evidence>